<evidence type="ECO:0000313" key="6">
    <source>
        <dbReference type="Proteomes" id="UP000597138"/>
    </source>
</evidence>
<name>A0A069NEZ1_9BURK</name>
<evidence type="ECO:0000256" key="2">
    <source>
        <dbReference type="SAM" id="SignalP"/>
    </source>
</evidence>
<dbReference type="Proteomes" id="UP000027439">
    <property type="component" value="Unassembled WGS sequence"/>
</dbReference>
<dbReference type="Pfam" id="PF12587">
    <property type="entry name" value="DUF3761"/>
    <property type="match status" value="1"/>
</dbReference>
<dbReference type="OrthoDB" id="4751721at2"/>
<reference evidence="4 5" key="2">
    <citation type="submission" date="2014-03" db="EMBL/GenBank/DDBJ databases">
        <title>Draft Genome Sequences of Four Burkholderia Strains.</title>
        <authorList>
            <person name="Liu X.Y."/>
            <person name="Li C.X."/>
            <person name="Xu J.H."/>
        </authorList>
    </citation>
    <scope>NUCLEOTIDE SEQUENCE [LARGE SCALE GENOMIC DNA]</scope>
    <source>
        <strain evidence="4 5">R27</strain>
    </source>
</reference>
<comment type="caution">
    <text evidence="4">The sequence shown here is derived from an EMBL/GenBank/DDBJ whole genome shotgun (WGS) entry which is preliminary data.</text>
</comment>
<feature type="region of interest" description="Disordered" evidence="1">
    <location>
        <begin position="35"/>
        <end position="103"/>
    </location>
</feature>
<dbReference type="EMBL" id="BMEG01000019">
    <property type="protein sequence ID" value="GGD97361.1"/>
    <property type="molecule type" value="Genomic_DNA"/>
</dbReference>
<protein>
    <recommendedName>
        <fullName evidence="7">DUF3761 domain-containing protein</fullName>
    </recommendedName>
</protein>
<accession>A0A069NEZ1</accession>
<dbReference type="AlphaFoldDB" id="A0A069NEZ1"/>
<evidence type="ECO:0000313" key="3">
    <source>
        <dbReference type="EMBL" id="GGD97361.1"/>
    </source>
</evidence>
<sequence>MKRHRKIRTFLLGCALALTASVLPYAPAHAYYNGNYQQQPDESDLDNHGHYKNRDGNIIHSPARSRSGTVPERASAQCRDGTYSFSRHHSGTCSRHGGVAAWQ</sequence>
<evidence type="ECO:0000313" key="5">
    <source>
        <dbReference type="Proteomes" id="UP000027439"/>
    </source>
</evidence>
<feature type="chain" id="PRO_5001666999" description="DUF3761 domain-containing protein" evidence="2">
    <location>
        <begin position="31"/>
        <end position="103"/>
    </location>
</feature>
<organism evidence="4 5">
    <name type="scientific">Caballeronia grimmiae</name>
    <dbReference type="NCBI Taxonomy" id="1071679"/>
    <lineage>
        <taxon>Bacteria</taxon>
        <taxon>Pseudomonadati</taxon>
        <taxon>Pseudomonadota</taxon>
        <taxon>Betaproteobacteria</taxon>
        <taxon>Burkholderiales</taxon>
        <taxon>Burkholderiaceae</taxon>
        <taxon>Caballeronia</taxon>
    </lineage>
</organism>
<evidence type="ECO:0000313" key="4">
    <source>
        <dbReference type="EMBL" id="KDR26259.1"/>
    </source>
</evidence>
<proteinExistence type="predicted"/>
<reference evidence="3" key="1">
    <citation type="journal article" date="2014" name="Int. J. Syst. Evol. Microbiol.">
        <title>Complete genome of a new Firmicutes species belonging to the dominant human colonic microbiota ('Ruminococcus bicirculans') reveals two chromosomes and a selective capacity to utilize plant glucans.</title>
        <authorList>
            <consortium name="NISC Comparative Sequencing Program"/>
            <person name="Wegmann U."/>
            <person name="Louis P."/>
            <person name="Goesmann A."/>
            <person name="Henrissat B."/>
            <person name="Duncan S.H."/>
            <person name="Flint H.J."/>
        </authorList>
    </citation>
    <scope>NUCLEOTIDE SEQUENCE</scope>
    <source>
        <strain evidence="3">CGMCC 1.11013</strain>
    </source>
</reference>
<evidence type="ECO:0008006" key="7">
    <source>
        <dbReference type="Google" id="ProtNLM"/>
    </source>
</evidence>
<gene>
    <name evidence="4" type="ORF">BG57_26795</name>
    <name evidence="3" type="ORF">GCM10010985_60160</name>
</gene>
<feature type="compositionally biased region" description="Basic and acidic residues" evidence="1">
    <location>
        <begin position="45"/>
        <end position="57"/>
    </location>
</feature>
<dbReference type="EMBL" id="JFHE01000057">
    <property type="protein sequence ID" value="KDR26259.1"/>
    <property type="molecule type" value="Genomic_DNA"/>
</dbReference>
<dbReference type="Proteomes" id="UP000597138">
    <property type="component" value="Unassembled WGS sequence"/>
</dbReference>
<dbReference type="eggNOG" id="COG3103">
    <property type="taxonomic scope" value="Bacteria"/>
</dbReference>
<dbReference type="STRING" id="1071679.BG57_26795"/>
<reference evidence="3" key="4">
    <citation type="submission" date="2024-05" db="EMBL/GenBank/DDBJ databases">
        <authorList>
            <person name="Sun Q."/>
            <person name="Zhou Y."/>
        </authorList>
    </citation>
    <scope>NUCLEOTIDE SEQUENCE</scope>
    <source>
        <strain evidence="3">CGMCC 1.11013</strain>
    </source>
</reference>
<reference evidence="6" key="3">
    <citation type="journal article" date="2019" name="Int. J. Syst. Evol. Microbiol.">
        <title>The Global Catalogue of Microorganisms (GCM) 10K type strain sequencing project: providing services to taxonomists for standard genome sequencing and annotation.</title>
        <authorList>
            <consortium name="The Broad Institute Genomics Platform"/>
            <consortium name="The Broad Institute Genome Sequencing Center for Infectious Disease"/>
            <person name="Wu L."/>
            <person name="Ma J."/>
        </authorList>
    </citation>
    <scope>NUCLEOTIDE SEQUENCE [LARGE SCALE GENOMIC DNA]</scope>
    <source>
        <strain evidence="6">CGMCC 1.11013</strain>
    </source>
</reference>
<evidence type="ECO:0000256" key="1">
    <source>
        <dbReference type="SAM" id="MobiDB-lite"/>
    </source>
</evidence>
<dbReference type="RefSeq" id="WP_035970314.1">
    <property type="nucleotide sequence ID" value="NZ_BMEG01000019.1"/>
</dbReference>
<dbReference type="InterPro" id="IPR022236">
    <property type="entry name" value="DUF3761"/>
</dbReference>
<feature type="signal peptide" evidence="2">
    <location>
        <begin position="1"/>
        <end position="30"/>
    </location>
</feature>
<keyword evidence="2" id="KW-0732">Signal</keyword>
<keyword evidence="6" id="KW-1185">Reference proteome</keyword>